<keyword evidence="1" id="KW-0472">Membrane</keyword>
<evidence type="ECO:0000256" key="1">
    <source>
        <dbReference type="SAM" id="Phobius"/>
    </source>
</evidence>
<gene>
    <name evidence="2" type="ORF">CY34DRAFT_392847</name>
</gene>
<dbReference type="InParanoid" id="A0A0D0AVQ9"/>
<protein>
    <submittedName>
        <fullName evidence="2">Uncharacterized protein</fullName>
    </submittedName>
</protein>
<dbReference type="AlphaFoldDB" id="A0A0D0AVQ9"/>
<evidence type="ECO:0000313" key="3">
    <source>
        <dbReference type="Proteomes" id="UP000054485"/>
    </source>
</evidence>
<reference evidence="2 3" key="1">
    <citation type="submission" date="2014-04" db="EMBL/GenBank/DDBJ databases">
        <authorList>
            <consortium name="DOE Joint Genome Institute"/>
            <person name="Kuo A."/>
            <person name="Ruytinx J."/>
            <person name="Rineau F."/>
            <person name="Colpaert J."/>
            <person name="Kohler A."/>
            <person name="Nagy L.G."/>
            <person name="Floudas D."/>
            <person name="Copeland A."/>
            <person name="Barry K.W."/>
            <person name="Cichocki N."/>
            <person name="Veneault-Fourrey C."/>
            <person name="LaButti K."/>
            <person name="Lindquist E.A."/>
            <person name="Lipzen A."/>
            <person name="Lundell T."/>
            <person name="Morin E."/>
            <person name="Murat C."/>
            <person name="Sun H."/>
            <person name="Tunlid A."/>
            <person name="Henrissat B."/>
            <person name="Grigoriev I.V."/>
            <person name="Hibbett D.S."/>
            <person name="Martin F."/>
            <person name="Nordberg H.P."/>
            <person name="Cantor M.N."/>
            <person name="Hua S.X."/>
        </authorList>
    </citation>
    <scope>NUCLEOTIDE SEQUENCE [LARGE SCALE GENOMIC DNA]</scope>
    <source>
        <strain evidence="2 3">UH-Slu-Lm8-n1</strain>
    </source>
</reference>
<accession>A0A0D0AVQ9</accession>
<reference evidence="3" key="2">
    <citation type="submission" date="2015-01" db="EMBL/GenBank/DDBJ databases">
        <title>Evolutionary Origins and Diversification of the Mycorrhizal Mutualists.</title>
        <authorList>
            <consortium name="DOE Joint Genome Institute"/>
            <consortium name="Mycorrhizal Genomics Consortium"/>
            <person name="Kohler A."/>
            <person name="Kuo A."/>
            <person name="Nagy L.G."/>
            <person name="Floudas D."/>
            <person name="Copeland A."/>
            <person name="Barry K.W."/>
            <person name="Cichocki N."/>
            <person name="Veneault-Fourrey C."/>
            <person name="LaButti K."/>
            <person name="Lindquist E.A."/>
            <person name="Lipzen A."/>
            <person name="Lundell T."/>
            <person name="Morin E."/>
            <person name="Murat C."/>
            <person name="Riley R."/>
            <person name="Ohm R."/>
            <person name="Sun H."/>
            <person name="Tunlid A."/>
            <person name="Henrissat B."/>
            <person name="Grigoriev I.V."/>
            <person name="Hibbett D.S."/>
            <person name="Martin F."/>
        </authorList>
    </citation>
    <scope>NUCLEOTIDE SEQUENCE [LARGE SCALE GENOMIC DNA]</scope>
    <source>
        <strain evidence="3">UH-Slu-Lm8-n1</strain>
    </source>
</reference>
<dbReference type="EMBL" id="KN835391">
    <property type="protein sequence ID" value="KIK38467.1"/>
    <property type="molecule type" value="Genomic_DNA"/>
</dbReference>
<organism evidence="2 3">
    <name type="scientific">Suillus luteus UH-Slu-Lm8-n1</name>
    <dbReference type="NCBI Taxonomy" id="930992"/>
    <lineage>
        <taxon>Eukaryota</taxon>
        <taxon>Fungi</taxon>
        <taxon>Dikarya</taxon>
        <taxon>Basidiomycota</taxon>
        <taxon>Agaricomycotina</taxon>
        <taxon>Agaricomycetes</taxon>
        <taxon>Agaricomycetidae</taxon>
        <taxon>Boletales</taxon>
        <taxon>Suillineae</taxon>
        <taxon>Suillaceae</taxon>
        <taxon>Suillus</taxon>
    </lineage>
</organism>
<keyword evidence="3" id="KW-1185">Reference proteome</keyword>
<proteinExistence type="predicted"/>
<keyword evidence="1" id="KW-0812">Transmembrane</keyword>
<sequence length="123" mass="14384">MIFRLHAMYSGSRKILVFLIVSLLLTTIATIVLLTKVWSYVQSQEFVLSGTHECLTYYPEGNIPLLIGNDWEYVTGLTWEVIALSLAVWIVIKHFRELRQQSRWNVRDCFTVLIRTHVFYFAA</sequence>
<dbReference type="Proteomes" id="UP000054485">
    <property type="component" value="Unassembled WGS sequence"/>
</dbReference>
<feature type="transmembrane region" description="Helical" evidence="1">
    <location>
        <begin position="73"/>
        <end position="92"/>
    </location>
</feature>
<name>A0A0D0AVQ9_9AGAM</name>
<dbReference type="HOGENOM" id="CLU_057751_2_0_1"/>
<keyword evidence="1" id="KW-1133">Transmembrane helix</keyword>
<evidence type="ECO:0000313" key="2">
    <source>
        <dbReference type="EMBL" id="KIK38467.1"/>
    </source>
</evidence>
<dbReference type="OrthoDB" id="2678614at2759"/>